<gene>
    <name evidence="2" type="ORF">PFICI_09103</name>
</gene>
<reference evidence="3" key="1">
    <citation type="journal article" date="2015" name="BMC Genomics">
        <title>Genomic and transcriptomic analysis of the endophytic fungus Pestalotiopsis fici reveals its lifestyle and high potential for synthesis of natural products.</title>
        <authorList>
            <person name="Wang X."/>
            <person name="Zhang X."/>
            <person name="Liu L."/>
            <person name="Xiang M."/>
            <person name="Wang W."/>
            <person name="Sun X."/>
            <person name="Che Y."/>
            <person name="Guo L."/>
            <person name="Liu G."/>
            <person name="Guo L."/>
            <person name="Wang C."/>
            <person name="Yin W.B."/>
            <person name="Stadler M."/>
            <person name="Zhang X."/>
            <person name="Liu X."/>
        </authorList>
    </citation>
    <scope>NUCLEOTIDE SEQUENCE [LARGE SCALE GENOMIC DNA]</scope>
    <source>
        <strain evidence="3">W106-1 / CGMCC3.15140</strain>
    </source>
</reference>
<feature type="compositionally biased region" description="Pro residues" evidence="1">
    <location>
        <begin position="156"/>
        <end position="169"/>
    </location>
</feature>
<feature type="compositionally biased region" description="Basic and acidic residues" evidence="1">
    <location>
        <begin position="685"/>
        <end position="708"/>
    </location>
</feature>
<feature type="compositionally biased region" description="Polar residues" evidence="1">
    <location>
        <begin position="296"/>
        <end position="306"/>
    </location>
</feature>
<dbReference type="KEGG" id="pfy:PFICI_09103"/>
<protein>
    <submittedName>
        <fullName evidence="2">Uncharacterized protein</fullName>
    </submittedName>
</protein>
<dbReference type="GeneID" id="19274116"/>
<name>W3WZI8_PESFW</name>
<feature type="compositionally biased region" description="Basic and acidic residues" evidence="1">
    <location>
        <begin position="330"/>
        <end position="339"/>
    </location>
</feature>
<dbReference type="EMBL" id="KI912114">
    <property type="protein sequence ID" value="ETS79250.1"/>
    <property type="molecule type" value="Genomic_DNA"/>
</dbReference>
<feature type="compositionally biased region" description="Basic and acidic residues" evidence="1">
    <location>
        <begin position="602"/>
        <end position="613"/>
    </location>
</feature>
<dbReference type="HOGENOM" id="CLU_349527_0_0_1"/>
<feature type="compositionally biased region" description="Basic and acidic residues" evidence="1">
    <location>
        <begin position="263"/>
        <end position="276"/>
    </location>
</feature>
<evidence type="ECO:0000313" key="3">
    <source>
        <dbReference type="Proteomes" id="UP000030651"/>
    </source>
</evidence>
<feature type="compositionally biased region" description="Basic residues" evidence="1">
    <location>
        <begin position="447"/>
        <end position="461"/>
    </location>
</feature>
<dbReference type="InParanoid" id="W3WZI8"/>
<feature type="region of interest" description="Disordered" evidence="1">
    <location>
        <begin position="757"/>
        <end position="783"/>
    </location>
</feature>
<dbReference type="OrthoDB" id="10666815at2759"/>
<feature type="compositionally biased region" description="Basic and acidic residues" evidence="1">
    <location>
        <begin position="548"/>
        <end position="567"/>
    </location>
</feature>
<evidence type="ECO:0000256" key="1">
    <source>
        <dbReference type="SAM" id="MobiDB-lite"/>
    </source>
</evidence>
<feature type="compositionally biased region" description="Polar residues" evidence="1">
    <location>
        <begin position="621"/>
        <end position="647"/>
    </location>
</feature>
<feature type="compositionally biased region" description="Basic residues" evidence="1">
    <location>
        <begin position="199"/>
        <end position="211"/>
    </location>
</feature>
<feature type="compositionally biased region" description="Polar residues" evidence="1">
    <location>
        <begin position="220"/>
        <end position="240"/>
    </location>
</feature>
<dbReference type="AlphaFoldDB" id="W3WZI8"/>
<feature type="region of interest" description="Disordered" evidence="1">
    <location>
        <begin position="674"/>
        <end position="741"/>
    </location>
</feature>
<proteinExistence type="predicted"/>
<accession>W3WZI8</accession>
<organism evidence="2 3">
    <name type="scientific">Pestalotiopsis fici (strain W106-1 / CGMCC3.15140)</name>
    <dbReference type="NCBI Taxonomy" id="1229662"/>
    <lineage>
        <taxon>Eukaryota</taxon>
        <taxon>Fungi</taxon>
        <taxon>Dikarya</taxon>
        <taxon>Ascomycota</taxon>
        <taxon>Pezizomycotina</taxon>
        <taxon>Sordariomycetes</taxon>
        <taxon>Xylariomycetidae</taxon>
        <taxon>Amphisphaeriales</taxon>
        <taxon>Sporocadaceae</taxon>
        <taxon>Pestalotiopsis</taxon>
    </lineage>
</organism>
<evidence type="ECO:0000313" key="2">
    <source>
        <dbReference type="EMBL" id="ETS79250.1"/>
    </source>
</evidence>
<sequence length="806" mass="85644">MIAPDKNHLATEPVNAWADVQTTCSVGMRTMDEIDAAASLIELHGGWRNGTLSGMENDPALSRYMLERPPLSAYVPSMQSGPTSLSSRPRLSHPIDVASTCKKFSETYDVEGDPAKLMNAANDTPDLPNLPKYVEEPPSPPTVGHYSQIQQASLKPAPPKQAPPEPAPSAPASSAPASSAPASSAPAPSAPAPVAPTNSKRKNRSRKKNKQKTILEPSEDNQAQTSDEPSSTLGGTKTIVGNSRISQQAVAEAKTALGCNVGTKEDSTAEKSDGDGHLPSTNSCAVAFGEEMTMKNSHVLSLQQPADATGGKSAHAKNSPAEPQITDSSKSSEDIKDATASKIPIEVDDSGVSSCPNQEAEELVSGHQAFDNADDPANDHTKNRSSAGSSAIPKDVTSVVSETPISGADGKTPPRQIASPGAHDQRGLVNDQATLADDLEGYQLVKNKTKLKREKQAKHKEKPQAQRNLPEDNFGKNPTSTRDKAGSFTIKSARQGRALSGQGSRYSQKNQAAIAGTPLLNGTRHHVEALPGQAKSEPGAADTSSSGVKDETRRVTGGDQNDKDHVTKGIKPTYSAVTSHGTPLDKSQRKVPPSQGQKFLLKKPEKVQEKGEMQADDTESSARVTHITSLSSSTGELLDTSFSPSPLSKAETSIITEVQQLGPLHVHDKQALTETTPSIKPGPDNAHEDAVCDASQTREIETGRDCDINSRVQEPLNDIGKVQEPTPLHDQKPETVLDAPPLHPLTEVDQAILVKADSGQKAKESAILDQITPQPNDPESKDHYELSLYQTLGRERPLADQDQLLA</sequence>
<feature type="region of interest" description="Disordered" evidence="1">
    <location>
        <begin position="296"/>
        <end position="647"/>
    </location>
</feature>
<dbReference type="Proteomes" id="UP000030651">
    <property type="component" value="Unassembled WGS sequence"/>
</dbReference>
<dbReference type="RefSeq" id="XP_007835875.1">
    <property type="nucleotide sequence ID" value="XM_007837684.1"/>
</dbReference>
<keyword evidence="3" id="KW-1185">Reference proteome</keyword>
<feature type="region of interest" description="Disordered" evidence="1">
    <location>
        <begin position="116"/>
        <end position="240"/>
    </location>
</feature>
<feature type="region of interest" description="Disordered" evidence="1">
    <location>
        <begin position="256"/>
        <end position="283"/>
    </location>
</feature>
<feature type="compositionally biased region" description="Low complexity" evidence="1">
    <location>
        <begin position="170"/>
        <end position="187"/>
    </location>
</feature>
<feature type="compositionally biased region" description="Polar residues" evidence="1">
    <location>
        <begin position="501"/>
        <end position="511"/>
    </location>
</feature>